<reference evidence="2 3" key="1">
    <citation type="submission" date="2024-03" db="EMBL/GenBank/DDBJ databases">
        <title>Human intestinal bacterial collection.</title>
        <authorList>
            <person name="Pauvert C."/>
            <person name="Hitch T.C.A."/>
            <person name="Clavel T."/>
        </authorList>
    </citation>
    <scope>NUCLEOTIDE SEQUENCE [LARGE SCALE GENOMIC DNA]</scope>
    <source>
        <strain evidence="2 3">CLA-AP-H27</strain>
    </source>
</reference>
<gene>
    <name evidence="2" type="ORF">WMO41_15540</name>
</gene>
<keyword evidence="3" id="KW-1185">Reference proteome</keyword>
<sequence>MNDVRRGLIDLFKVLDTKPEDRDPYMDDALASFPYVNDGLFADENIEIPRFNENS</sequence>
<organism evidence="2 3">
    <name type="scientific">Ventrimonas faecis</name>
    <dbReference type="NCBI Taxonomy" id="3133170"/>
    <lineage>
        <taxon>Bacteria</taxon>
        <taxon>Bacillati</taxon>
        <taxon>Bacillota</taxon>
        <taxon>Clostridia</taxon>
        <taxon>Lachnospirales</taxon>
        <taxon>Lachnospiraceae</taxon>
        <taxon>Ventrimonas</taxon>
    </lineage>
</organism>
<dbReference type="InterPro" id="IPR046819">
    <property type="entry name" value="MmeI_hel"/>
</dbReference>
<protein>
    <submittedName>
        <fullName evidence="2">Type IIL restriction-modification enzyme MmeI</fullName>
    </submittedName>
</protein>
<name>A0ABV1HQG8_9FIRM</name>
<evidence type="ECO:0000259" key="1">
    <source>
        <dbReference type="Pfam" id="PF20465"/>
    </source>
</evidence>
<accession>A0ABV1HQG8</accession>
<feature type="domain" description="MmeI-like helicase spacer" evidence="1">
    <location>
        <begin position="3"/>
        <end position="41"/>
    </location>
</feature>
<evidence type="ECO:0000313" key="3">
    <source>
        <dbReference type="Proteomes" id="UP001437460"/>
    </source>
</evidence>
<comment type="caution">
    <text evidence="2">The sequence shown here is derived from an EMBL/GenBank/DDBJ whole genome shotgun (WGS) entry which is preliminary data.</text>
</comment>
<dbReference type="Pfam" id="PF20465">
    <property type="entry name" value="MmeI_hel"/>
    <property type="match status" value="1"/>
</dbReference>
<dbReference type="Proteomes" id="UP001437460">
    <property type="component" value="Unassembled WGS sequence"/>
</dbReference>
<proteinExistence type="predicted"/>
<dbReference type="EMBL" id="JBBMFJ010000055">
    <property type="protein sequence ID" value="MEQ2564560.1"/>
    <property type="molecule type" value="Genomic_DNA"/>
</dbReference>
<evidence type="ECO:0000313" key="2">
    <source>
        <dbReference type="EMBL" id="MEQ2564560.1"/>
    </source>
</evidence>